<dbReference type="GO" id="GO:0003700">
    <property type="term" value="F:DNA-binding transcription factor activity"/>
    <property type="evidence" value="ECO:0007669"/>
    <property type="project" value="InterPro"/>
</dbReference>
<keyword evidence="1" id="KW-0805">Transcription regulation</keyword>
<feature type="domain" description="HTH araC/xylS-type" evidence="3">
    <location>
        <begin position="11"/>
        <end position="57"/>
    </location>
</feature>
<keyword evidence="2" id="KW-0804">Transcription</keyword>
<evidence type="ECO:0000256" key="1">
    <source>
        <dbReference type="ARBA" id="ARBA00023015"/>
    </source>
</evidence>
<sequence>MNIKYAWETIEQSLTFIGEHLTEDIYTEELANMAGLSPFYFQRLFKRQVNKPVQEYV</sequence>
<dbReference type="EMBL" id="ACCJ01000141">
    <property type="protein sequence ID" value="EEG55526.1"/>
    <property type="molecule type" value="Genomic_DNA"/>
</dbReference>
<accession>C0CZJ1</accession>
<reference evidence="4 5" key="1">
    <citation type="submission" date="2009-02" db="EMBL/GenBank/DDBJ databases">
        <title>Draft genome sequence of Clostridium asparagiforme (DSM 15981).</title>
        <authorList>
            <person name="Sudarsanam P."/>
            <person name="Ley R."/>
            <person name="Guruge J."/>
            <person name="Turnbaugh P.J."/>
            <person name="Mahowald M."/>
            <person name="Liep D."/>
            <person name="Gordon J."/>
        </authorList>
    </citation>
    <scope>NUCLEOTIDE SEQUENCE [LARGE SCALE GENOMIC DNA]</scope>
    <source>
        <strain evidence="4 5">DSM 15981</strain>
    </source>
</reference>
<dbReference type="Proteomes" id="UP000004756">
    <property type="component" value="Unassembled WGS sequence"/>
</dbReference>
<dbReference type="Gene3D" id="1.10.10.60">
    <property type="entry name" value="Homeodomain-like"/>
    <property type="match status" value="1"/>
</dbReference>
<keyword evidence="5" id="KW-1185">Reference proteome</keyword>
<evidence type="ECO:0000256" key="2">
    <source>
        <dbReference type="ARBA" id="ARBA00023163"/>
    </source>
</evidence>
<comment type="caution">
    <text evidence="4">The sequence shown here is derived from an EMBL/GenBank/DDBJ whole genome shotgun (WGS) entry which is preliminary data.</text>
</comment>
<gene>
    <name evidence="4" type="ORF">CLOSTASPAR_02418</name>
</gene>
<evidence type="ECO:0000259" key="3">
    <source>
        <dbReference type="PROSITE" id="PS01124"/>
    </source>
</evidence>
<organism evidence="4 5">
    <name type="scientific">[Clostridium] asparagiforme DSM 15981</name>
    <dbReference type="NCBI Taxonomy" id="518636"/>
    <lineage>
        <taxon>Bacteria</taxon>
        <taxon>Bacillati</taxon>
        <taxon>Bacillota</taxon>
        <taxon>Clostridia</taxon>
        <taxon>Lachnospirales</taxon>
        <taxon>Lachnospiraceae</taxon>
        <taxon>Enterocloster</taxon>
    </lineage>
</organism>
<dbReference type="HOGENOM" id="CLU_2988396_0_0_9"/>
<dbReference type="PROSITE" id="PS01124">
    <property type="entry name" value="HTH_ARAC_FAMILY_2"/>
    <property type="match status" value="1"/>
</dbReference>
<dbReference type="AlphaFoldDB" id="C0CZJ1"/>
<name>C0CZJ1_9FIRM</name>
<evidence type="ECO:0000313" key="4">
    <source>
        <dbReference type="EMBL" id="EEG55526.1"/>
    </source>
</evidence>
<dbReference type="InterPro" id="IPR009057">
    <property type="entry name" value="Homeodomain-like_sf"/>
</dbReference>
<dbReference type="InterPro" id="IPR018060">
    <property type="entry name" value="HTH_AraC"/>
</dbReference>
<dbReference type="SUPFAM" id="SSF46689">
    <property type="entry name" value="Homeodomain-like"/>
    <property type="match status" value="1"/>
</dbReference>
<dbReference type="GO" id="GO:0043565">
    <property type="term" value="F:sequence-specific DNA binding"/>
    <property type="evidence" value="ECO:0007669"/>
    <property type="project" value="InterPro"/>
</dbReference>
<evidence type="ECO:0000313" key="5">
    <source>
        <dbReference type="Proteomes" id="UP000004756"/>
    </source>
</evidence>
<protein>
    <submittedName>
        <fullName evidence="4">Transcriptional regulator, AraC family</fullName>
    </submittedName>
</protein>
<proteinExistence type="predicted"/>